<comment type="caution">
    <text evidence="1">The sequence shown here is derived from an EMBL/GenBank/DDBJ whole genome shotgun (WGS) entry which is preliminary data.</text>
</comment>
<dbReference type="Proteomes" id="UP001229421">
    <property type="component" value="Unassembled WGS sequence"/>
</dbReference>
<dbReference type="EMBL" id="JAUHHV010000002">
    <property type="protein sequence ID" value="KAK1432475.1"/>
    <property type="molecule type" value="Genomic_DNA"/>
</dbReference>
<evidence type="ECO:0000313" key="1">
    <source>
        <dbReference type="EMBL" id="KAK1432475.1"/>
    </source>
</evidence>
<protein>
    <submittedName>
        <fullName evidence="1">Uncharacterized protein</fullName>
    </submittedName>
</protein>
<organism evidence="1 2">
    <name type="scientific">Tagetes erecta</name>
    <name type="common">African marigold</name>
    <dbReference type="NCBI Taxonomy" id="13708"/>
    <lineage>
        <taxon>Eukaryota</taxon>
        <taxon>Viridiplantae</taxon>
        <taxon>Streptophyta</taxon>
        <taxon>Embryophyta</taxon>
        <taxon>Tracheophyta</taxon>
        <taxon>Spermatophyta</taxon>
        <taxon>Magnoliopsida</taxon>
        <taxon>eudicotyledons</taxon>
        <taxon>Gunneridae</taxon>
        <taxon>Pentapetalae</taxon>
        <taxon>asterids</taxon>
        <taxon>campanulids</taxon>
        <taxon>Asterales</taxon>
        <taxon>Asteraceae</taxon>
        <taxon>Asteroideae</taxon>
        <taxon>Heliantheae alliance</taxon>
        <taxon>Tageteae</taxon>
        <taxon>Tagetes</taxon>
    </lineage>
</organism>
<keyword evidence="2" id="KW-1185">Reference proteome</keyword>
<name>A0AAD8L774_TARER</name>
<sequence>MNQHEANIMTCISFFQELELDCEGINSEASWTERLRAETKGYIYRVIGGGGGESPAAGITAATTATTATSEPSTQTPPTVYVLSISSSMMTLATVMALSDRGDGETSVS</sequence>
<accession>A0AAD8L774</accession>
<dbReference type="AlphaFoldDB" id="A0AAD8L774"/>
<proteinExistence type="predicted"/>
<evidence type="ECO:0000313" key="2">
    <source>
        <dbReference type="Proteomes" id="UP001229421"/>
    </source>
</evidence>
<gene>
    <name evidence="1" type="ORF">QVD17_09372</name>
</gene>
<reference evidence="1" key="1">
    <citation type="journal article" date="2023" name="bioRxiv">
        <title>Improved chromosome-level genome assembly for marigold (Tagetes erecta).</title>
        <authorList>
            <person name="Jiang F."/>
            <person name="Yuan L."/>
            <person name="Wang S."/>
            <person name="Wang H."/>
            <person name="Xu D."/>
            <person name="Wang A."/>
            <person name="Fan W."/>
        </authorList>
    </citation>
    <scope>NUCLEOTIDE SEQUENCE</scope>
    <source>
        <strain evidence="1">WSJ</strain>
        <tissue evidence="1">Leaf</tissue>
    </source>
</reference>